<evidence type="ECO:0000313" key="3">
    <source>
        <dbReference type="Proteomes" id="UP001232148"/>
    </source>
</evidence>
<feature type="compositionally biased region" description="Low complexity" evidence="1">
    <location>
        <begin position="269"/>
        <end position="278"/>
    </location>
</feature>
<comment type="caution">
    <text evidence="2">The sequence shown here is derived from an EMBL/GenBank/DDBJ whole genome shotgun (WGS) entry which is preliminary data.</text>
</comment>
<dbReference type="Proteomes" id="UP001232148">
    <property type="component" value="Unassembled WGS sequence"/>
</dbReference>
<evidence type="ECO:0000256" key="1">
    <source>
        <dbReference type="SAM" id="MobiDB-lite"/>
    </source>
</evidence>
<feature type="region of interest" description="Disordered" evidence="1">
    <location>
        <begin position="226"/>
        <end position="309"/>
    </location>
</feature>
<keyword evidence="3" id="KW-1185">Reference proteome</keyword>
<accession>A0AAD9H504</accession>
<evidence type="ECO:0000313" key="2">
    <source>
        <dbReference type="EMBL" id="KAK2022208.1"/>
    </source>
</evidence>
<proteinExistence type="predicted"/>
<feature type="region of interest" description="Disordered" evidence="1">
    <location>
        <begin position="1"/>
        <end position="75"/>
    </location>
</feature>
<dbReference type="EMBL" id="MU843054">
    <property type="protein sequence ID" value="KAK2022208.1"/>
    <property type="molecule type" value="Genomic_DNA"/>
</dbReference>
<name>A0AAD9H504_9PEZI</name>
<feature type="compositionally biased region" description="Acidic residues" evidence="1">
    <location>
        <begin position="279"/>
        <end position="291"/>
    </location>
</feature>
<gene>
    <name evidence="2" type="ORF">LX32DRAFT_698834</name>
</gene>
<reference evidence="2" key="1">
    <citation type="submission" date="2021-06" db="EMBL/GenBank/DDBJ databases">
        <title>Comparative genomics, transcriptomics and evolutionary studies reveal genomic signatures of adaptation to plant cell wall in hemibiotrophic fungi.</title>
        <authorList>
            <consortium name="DOE Joint Genome Institute"/>
            <person name="Baroncelli R."/>
            <person name="Diaz J.F."/>
            <person name="Benocci T."/>
            <person name="Peng M."/>
            <person name="Battaglia E."/>
            <person name="Haridas S."/>
            <person name="Andreopoulos W."/>
            <person name="Labutti K."/>
            <person name="Pangilinan J."/>
            <person name="Floch G.L."/>
            <person name="Makela M.R."/>
            <person name="Henrissat B."/>
            <person name="Grigoriev I.V."/>
            <person name="Crouch J.A."/>
            <person name="De Vries R.P."/>
            <person name="Sukno S.A."/>
            <person name="Thon M.R."/>
        </authorList>
    </citation>
    <scope>NUCLEOTIDE SEQUENCE</scope>
    <source>
        <strain evidence="2">MAFF235873</strain>
    </source>
</reference>
<feature type="compositionally biased region" description="Polar residues" evidence="1">
    <location>
        <begin position="32"/>
        <end position="49"/>
    </location>
</feature>
<feature type="compositionally biased region" description="Low complexity" evidence="1">
    <location>
        <begin position="54"/>
        <end position="70"/>
    </location>
</feature>
<sequence length="618" mass="68477">MASNQDTSRRGRPSGLQLRERGDLATDHPGPSLTTKRPLNEDGQTSSQAKRPRSVPSSVSSAGFGPFPSSLNSTLPDGVTPLDRHLFSFRRPQDHTSASVYGFVSEAPSRALGSNINQDPLLYARLTIRNGKDGAASEYNDMMQTLLSHASITISERLAAEYSWYTFQGILFSENLEFNKDTDTIHVALYHDEQAQWEGDVNNGGEFRIAMHQLLRSARGVVERSHAEGDNLKVKPAVEGAASQTIGDTSADDDEETIAPEPQQAPAGEIEMVIISSDSDSEDAQDDDEPSEVMASTGDREAPKNGQDIEDVMEMKDYADGWRQTCAYFAQDEDECTIDVSHGKKLPGAYRYIRLHQMRDIHKFYQSVTSGTRDLGATLAHQMGVGNTMTYQTILAVRRLAIISADHYKKYPQQHDSLGRCGLADRPFGIQYACEKSGLTAKIVEGCLLREAKAYFSPVLKLKGLGAEGEDWTVDFITCCDYAKEPANKPKTRRATDLGLIQQDKQLRKLELAIHLPGLMVAWRDASKKGATIPTRANDLSKVIRKGHGESPHKTYLHKDIVPRAIWNNLDHILSHSSRLAKLHEICTTARTDRDAYPEDAECWDGFRGPKNVLIFAK</sequence>
<organism evidence="2 3">
    <name type="scientific">Colletotrichum zoysiae</name>
    <dbReference type="NCBI Taxonomy" id="1216348"/>
    <lineage>
        <taxon>Eukaryota</taxon>
        <taxon>Fungi</taxon>
        <taxon>Dikarya</taxon>
        <taxon>Ascomycota</taxon>
        <taxon>Pezizomycotina</taxon>
        <taxon>Sordariomycetes</taxon>
        <taxon>Hypocreomycetidae</taxon>
        <taxon>Glomerellales</taxon>
        <taxon>Glomerellaceae</taxon>
        <taxon>Colletotrichum</taxon>
        <taxon>Colletotrichum graminicola species complex</taxon>
    </lineage>
</organism>
<dbReference type="AlphaFoldDB" id="A0AAD9H504"/>
<protein>
    <submittedName>
        <fullName evidence="2">Uncharacterized protein</fullName>
    </submittedName>
</protein>